<reference evidence="7" key="2">
    <citation type="submission" date="2020-09" db="EMBL/GenBank/DDBJ databases">
        <authorList>
            <person name="Sun Q."/>
            <person name="Zhou Y."/>
        </authorList>
    </citation>
    <scope>NUCLEOTIDE SEQUENCE</scope>
    <source>
        <strain evidence="7">CGMCC 1.15448</strain>
    </source>
</reference>
<feature type="transmembrane region" description="Helical" evidence="5">
    <location>
        <begin position="6"/>
        <end position="22"/>
    </location>
</feature>
<dbReference type="GO" id="GO:0005506">
    <property type="term" value="F:iron ion binding"/>
    <property type="evidence" value="ECO:0007669"/>
    <property type="project" value="InterPro"/>
</dbReference>
<dbReference type="PANTHER" id="PTHR11863">
    <property type="entry name" value="STEROL DESATURASE"/>
    <property type="match status" value="1"/>
</dbReference>
<keyword evidence="3 5" id="KW-1133">Transmembrane helix</keyword>
<dbReference type="RefSeq" id="WP_188929547.1">
    <property type="nucleotide sequence ID" value="NZ_BMJC01000001.1"/>
</dbReference>
<keyword evidence="4 5" id="KW-0472">Membrane</keyword>
<dbReference type="Pfam" id="PF04116">
    <property type="entry name" value="FA_hydroxylase"/>
    <property type="match status" value="1"/>
</dbReference>
<evidence type="ECO:0000313" key="7">
    <source>
        <dbReference type="EMBL" id="GGA90459.1"/>
    </source>
</evidence>
<keyword evidence="2 5" id="KW-0812">Transmembrane</keyword>
<evidence type="ECO:0000256" key="5">
    <source>
        <dbReference type="SAM" id="Phobius"/>
    </source>
</evidence>
<evidence type="ECO:0000256" key="1">
    <source>
        <dbReference type="ARBA" id="ARBA00004370"/>
    </source>
</evidence>
<dbReference type="InterPro" id="IPR050307">
    <property type="entry name" value="Sterol_Desaturase_Related"/>
</dbReference>
<dbReference type="InterPro" id="IPR006694">
    <property type="entry name" value="Fatty_acid_hydroxylase"/>
</dbReference>
<name>A0A8J2UAR5_9BACT</name>
<evidence type="ECO:0000256" key="3">
    <source>
        <dbReference type="ARBA" id="ARBA00022989"/>
    </source>
</evidence>
<dbReference type="GO" id="GO:0016020">
    <property type="term" value="C:membrane"/>
    <property type="evidence" value="ECO:0007669"/>
    <property type="project" value="UniProtKB-SubCell"/>
</dbReference>
<sequence length="327" mass="38535">MGTIVYYTTGILVLSVFVFIWLERKFPYTKGIPIFRDGFWVDLIWYTFIQSYFLKIFIFGFLIEPMRRSWHLESMHWLDGWPIALQVLLFLVIHDFYIYWFHRAQHHSKLLWRTHEAHHSNKEVDWLAGTRSHVVEIIINQTIEFAPIVLLLGPDSPVVAIKALIDAVWGMYIHSNIDVRSGKLQYVINGPEMHQWHHANDRAVFYANYSTKFAIWDWLFGTAYLPGRKKPAEYGLYYDYPKDYFLQHWFSLKRMDEKKLVERYPLFRWYYFSRQRLMQWGMRKLKPAAGQESSGVQDVAVSEASVGGAEVAVSGPQVVEGLDPARA</sequence>
<dbReference type="EMBL" id="BMJC01000001">
    <property type="protein sequence ID" value="GGA90459.1"/>
    <property type="molecule type" value="Genomic_DNA"/>
</dbReference>
<dbReference type="AlphaFoldDB" id="A0A8J2UAR5"/>
<proteinExistence type="predicted"/>
<dbReference type="GO" id="GO:0016491">
    <property type="term" value="F:oxidoreductase activity"/>
    <property type="evidence" value="ECO:0007669"/>
    <property type="project" value="InterPro"/>
</dbReference>
<feature type="transmembrane region" description="Helical" evidence="5">
    <location>
        <begin position="43"/>
        <end position="63"/>
    </location>
</feature>
<organism evidence="7 8">
    <name type="scientific">Puia dinghuensis</name>
    <dbReference type="NCBI Taxonomy" id="1792502"/>
    <lineage>
        <taxon>Bacteria</taxon>
        <taxon>Pseudomonadati</taxon>
        <taxon>Bacteroidota</taxon>
        <taxon>Chitinophagia</taxon>
        <taxon>Chitinophagales</taxon>
        <taxon>Chitinophagaceae</taxon>
        <taxon>Puia</taxon>
    </lineage>
</organism>
<reference evidence="7" key="1">
    <citation type="journal article" date="2014" name="Int. J. Syst. Evol. Microbiol.">
        <title>Complete genome sequence of Corynebacterium casei LMG S-19264T (=DSM 44701T), isolated from a smear-ripened cheese.</title>
        <authorList>
            <consortium name="US DOE Joint Genome Institute (JGI-PGF)"/>
            <person name="Walter F."/>
            <person name="Albersmeier A."/>
            <person name="Kalinowski J."/>
            <person name="Ruckert C."/>
        </authorList>
    </citation>
    <scope>NUCLEOTIDE SEQUENCE</scope>
    <source>
        <strain evidence="7">CGMCC 1.15448</strain>
    </source>
</reference>
<evidence type="ECO:0000313" key="8">
    <source>
        <dbReference type="Proteomes" id="UP000607559"/>
    </source>
</evidence>
<evidence type="ECO:0000256" key="2">
    <source>
        <dbReference type="ARBA" id="ARBA00022692"/>
    </source>
</evidence>
<gene>
    <name evidence="7" type="ORF">GCM10011511_12120</name>
</gene>
<evidence type="ECO:0000256" key="4">
    <source>
        <dbReference type="ARBA" id="ARBA00023136"/>
    </source>
</evidence>
<comment type="caution">
    <text evidence="7">The sequence shown here is derived from an EMBL/GenBank/DDBJ whole genome shotgun (WGS) entry which is preliminary data.</text>
</comment>
<feature type="domain" description="Fatty acid hydroxylase" evidence="6">
    <location>
        <begin position="87"/>
        <end position="222"/>
    </location>
</feature>
<accession>A0A8J2UAR5</accession>
<protein>
    <submittedName>
        <fullName evidence="7">Fatty acid hydroxylase</fullName>
    </submittedName>
</protein>
<evidence type="ECO:0000259" key="6">
    <source>
        <dbReference type="Pfam" id="PF04116"/>
    </source>
</evidence>
<dbReference type="GO" id="GO:0008610">
    <property type="term" value="P:lipid biosynthetic process"/>
    <property type="evidence" value="ECO:0007669"/>
    <property type="project" value="InterPro"/>
</dbReference>
<keyword evidence="8" id="KW-1185">Reference proteome</keyword>
<feature type="transmembrane region" description="Helical" evidence="5">
    <location>
        <begin position="83"/>
        <end position="101"/>
    </location>
</feature>
<dbReference type="Proteomes" id="UP000607559">
    <property type="component" value="Unassembled WGS sequence"/>
</dbReference>
<comment type="subcellular location">
    <subcellularLocation>
        <location evidence="1">Membrane</location>
    </subcellularLocation>
</comment>